<name>A0A7Y0Q7Q4_9GAMM</name>
<dbReference type="EMBL" id="JABBXH010000002">
    <property type="protein sequence ID" value="NMP31280.1"/>
    <property type="molecule type" value="Genomic_DNA"/>
</dbReference>
<proteinExistence type="predicted"/>
<accession>A0A7Y0Q7Q4</accession>
<reference evidence="2 3" key="1">
    <citation type="submission" date="2020-04" db="EMBL/GenBank/DDBJ databases">
        <title>Thalassotalea sp. M1531, isolated from the surface of marine red alga.</title>
        <authorList>
            <person name="Pang L."/>
            <person name="Lu D.-C."/>
        </authorList>
    </citation>
    <scope>NUCLEOTIDE SEQUENCE [LARGE SCALE GENOMIC DNA]</scope>
    <source>
        <strain evidence="2 3">M1531</strain>
    </source>
</reference>
<comment type="caution">
    <text evidence="2">The sequence shown here is derived from an EMBL/GenBank/DDBJ whole genome shotgun (WGS) entry which is preliminary data.</text>
</comment>
<organism evidence="2 3">
    <name type="scientific">Thalassotalea algicola</name>
    <dbReference type="NCBI Taxonomy" id="2716224"/>
    <lineage>
        <taxon>Bacteria</taxon>
        <taxon>Pseudomonadati</taxon>
        <taxon>Pseudomonadota</taxon>
        <taxon>Gammaproteobacteria</taxon>
        <taxon>Alteromonadales</taxon>
        <taxon>Colwelliaceae</taxon>
        <taxon>Thalassotalea</taxon>
    </lineage>
</organism>
<evidence type="ECO:0000313" key="2">
    <source>
        <dbReference type="EMBL" id="NMP31280.1"/>
    </source>
</evidence>
<sequence>MDNIVSSLSIALSNPRLTLHNKLVKLCHAIDKAIPSCNRVSIWLFSDDYCEMTSLMCIDETNTISAGEELFSDTYSDYFDHILNNQFLVSSDAKNCDIAKCFNLGYFDIYDIHSLLDITFEHDFKPLGIICCERTGNKTEWTEKDLNQLKRIASITSTFLADNVSKTYSKIDKSSLIEKLS</sequence>
<dbReference type="Gene3D" id="3.30.450.40">
    <property type="match status" value="1"/>
</dbReference>
<keyword evidence="3" id="KW-1185">Reference proteome</keyword>
<dbReference type="SUPFAM" id="SSF55781">
    <property type="entry name" value="GAF domain-like"/>
    <property type="match status" value="1"/>
</dbReference>
<dbReference type="AlphaFoldDB" id="A0A7Y0Q7Q4"/>
<evidence type="ECO:0000259" key="1">
    <source>
        <dbReference type="Pfam" id="PF01590"/>
    </source>
</evidence>
<dbReference type="InterPro" id="IPR003018">
    <property type="entry name" value="GAF"/>
</dbReference>
<dbReference type="RefSeq" id="WP_169074603.1">
    <property type="nucleotide sequence ID" value="NZ_JABBXH010000002.1"/>
</dbReference>
<gene>
    <name evidence="2" type="ORF">HII17_06880</name>
</gene>
<dbReference type="Proteomes" id="UP000568664">
    <property type="component" value="Unassembled WGS sequence"/>
</dbReference>
<evidence type="ECO:0000313" key="3">
    <source>
        <dbReference type="Proteomes" id="UP000568664"/>
    </source>
</evidence>
<protein>
    <recommendedName>
        <fullName evidence="1">GAF domain-containing protein</fullName>
    </recommendedName>
</protein>
<feature type="domain" description="GAF" evidence="1">
    <location>
        <begin position="37"/>
        <end position="154"/>
    </location>
</feature>
<dbReference type="Pfam" id="PF01590">
    <property type="entry name" value="GAF"/>
    <property type="match status" value="1"/>
</dbReference>
<dbReference type="InterPro" id="IPR029016">
    <property type="entry name" value="GAF-like_dom_sf"/>
</dbReference>